<dbReference type="EMBL" id="AGZS01000001">
    <property type="protein sequence ID" value="EJD65383.1"/>
    <property type="molecule type" value="Genomic_DNA"/>
</dbReference>
<dbReference type="AlphaFoldDB" id="J0DGD0"/>
<dbReference type="eggNOG" id="ENOG5033BD3">
    <property type="taxonomic scope" value="Bacteria"/>
</dbReference>
<organism evidence="2 3">
    <name type="scientific">Scardovia wiggsiae F0424</name>
    <dbReference type="NCBI Taxonomy" id="857290"/>
    <lineage>
        <taxon>Bacteria</taxon>
        <taxon>Bacillati</taxon>
        <taxon>Actinomycetota</taxon>
        <taxon>Actinomycetes</taxon>
        <taxon>Bifidobacteriales</taxon>
        <taxon>Bifidobacteriaceae</taxon>
        <taxon>Scardovia</taxon>
    </lineage>
</organism>
<feature type="region of interest" description="Disordered" evidence="1">
    <location>
        <begin position="140"/>
        <end position="188"/>
    </location>
</feature>
<gene>
    <name evidence="2" type="ORF">HMPREF9156_00147</name>
</gene>
<sequence>MQRMEMEALKIAISIPFDISYTHIYINIPENLCKPVMANIQPCRKGTMVVDKDTAGTVKGSSNSENPGEKGRIDIEALRKELPPVSNDELPDLSDGKKWYYNTRTGDIEHGKLSSFTHRMGPYDTREDAERALKIARARNDIWEAEDKEWAGDDSQDTDSPKEASRTGGSSTDHDPARNSDSDNPSWI</sequence>
<feature type="compositionally biased region" description="Acidic residues" evidence="1">
    <location>
        <begin position="143"/>
        <end position="157"/>
    </location>
</feature>
<dbReference type="STRING" id="857290.HMPREF9156_00147"/>
<reference evidence="2 3" key="1">
    <citation type="submission" date="2012-01" db="EMBL/GenBank/DDBJ databases">
        <title>The Genome Sequence of Scardovia wiggsiae F0424.</title>
        <authorList>
            <consortium name="The Broad Institute Genome Sequencing Platform"/>
            <person name="Earl A."/>
            <person name="Ward D."/>
            <person name="Feldgarden M."/>
            <person name="Gevers D."/>
            <person name="Izard J."/>
            <person name="Ganesan A."/>
            <person name="Baranova O.V."/>
            <person name="Blanton J.M."/>
            <person name="Tanner A.C."/>
            <person name="Mathney J."/>
            <person name="Dewhirst F.E."/>
            <person name="Young S.K."/>
            <person name="Zeng Q."/>
            <person name="Gargeya S."/>
            <person name="Fitzgerald M."/>
            <person name="Haas B."/>
            <person name="Abouelleil A."/>
            <person name="Alvarado L."/>
            <person name="Arachchi H.M."/>
            <person name="Berlin A."/>
            <person name="Chapman S.B."/>
            <person name="Gearin G."/>
            <person name="Goldberg J."/>
            <person name="Griggs A."/>
            <person name="Gujja S."/>
            <person name="Hansen M."/>
            <person name="Heiman D."/>
            <person name="Howarth C."/>
            <person name="Larimer J."/>
            <person name="Lui A."/>
            <person name="MacDonald P.J.P."/>
            <person name="McCowen C."/>
            <person name="Montmayeur A."/>
            <person name="Murphy C."/>
            <person name="Neiman D."/>
            <person name="Pearson M."/>
            <person name="Priest M."/>
            <person name="Roberts A."/>
            <person name="Saif S."/>
            <person name="Shea T."/>
            <person name="Sisk P."/>
            <person name="Stolte C."/>
            <person name="Sykes S."/>
            <person name="Wortman J."/>
            <person name="Nusbaum C."/>
            <person name="Birren B."/>
        </authorList>
    </citation>
    <scope>NUCLEOTIDE SEQUENCE [LARGE SCALE GENOMIC DNA]</scope>
    <source>
        <strain evidence="2 3">F0424</strain>
    </source>
</reference>
<protein>
    <submittedName>
        <fullName evidence="2">Uncharacterized protein</fullName>
    </submittedName>
</protein>
<name>J0DGD0_9BIFI</name>
<evidence type="ECO:0000313" key="2">
    <source>
        <dbReference type="EMBL" id="EJD65383.1"/>
    </source>
</evidence>
<feature type="compositionally biased region" description="Basic and acidic residues" evidence="1">
    <location>
        <begin position="172"/>
        <end position="181"/>
    </location>
</feature>
<comment type="caution">
    <text evidence="2">The sequence shown here is derived from an EMBL/GenBank/DDBJ whole genome shotgun (WGS) entry which is preliminary data.</text>
</comment>
<accession>J0DGD0</accession>
<dbReference type="HOGENOM" id="CLU_1440138_0_0_11"/>
<evidence type="ECO:0000256" key="1">
    <source>
        <dbReference type="SAM" id="MobiDB-lite"/>
    </source>
</evidence>
<keyword evidence="3" id="KW-1185">Reference proteome</keyword>
<evidence type="ECO:0000313" key="3">
    <source>
        <dbReference type="Proteomes" id="UP000006415"/>
    </source>
</evidence>
<dbReference type="Proteomes" id="UP000006415">
    <property type="component" value="Unassembled WGS sequence"/>
</dbReference>
<proteinExistence type="predicted"/>